<proteinExistence type="predicted"/>
<protein>
    <submittedName>
        <fullName evidence="1">MFS transporter, DHA1 family, bicyclomycin/chloramphenicol resistance protein</fullName>
    </submittedName>
</protein>
<dbReference type="EMBL" id="CYGV01000791">
    <property type="protein sequence ID" value="CUA69453.1"/>
    <property type="molecule type" value="Genomic_DNA"/>
</dbReference>
<gene>
    <name evidence="1" type="ORF">RSOLAG22IIIB_08469</name>
</gene>
<evidence type="ECO:0000313" key="1">
    <source>
        <dbReference type="EMBL" id="CUA69453.1"/>
    </source>
</evidence>
<sequence length="558" mass="62948">MSQNNSLSRAAVQGWEEADSTLSNALKPFLESCSHLEAFYVPEGGNLDSLISRIDSTLDLLTQSRSLLSRMRNRTRSPLCRLPEDILIKIFLEVIFVPTEEERAGYPEMESAVRIVYQRMHSLNRVCTAWRNVLNCKAAWHVVPIMHSEQKLGRKLVTDLSLQRAGSGFHLAVIKLYDWTSNELKILAEHAHRFSSANIRAKSPADVEVIIKAFLESRRPAMLSKLDICHIPAQQSISSGRYRFHSPQPYVFSEHSNLQGPFTKMLEPLSVLCVSGVLLDWRIITFSGRLTELYLHGVHIGDHSHFIAFLQAASSAPELEHLSIISVATTSNTHPLQPASYSKFTFPKLQSLRLGCLYSNVLGLVLGSISPGSHRLSLHLNENSLVYYVGKEAFKQSCRVFEQVALDTLELDSRDCPRLHEHLASLLKVTPHLKVLKLSHWRFNETVWDVLTRPAFNDTPFPNLEELHLSAAVCSPSNLAAIKRMVQSHSIRKMVIGVCVQETETPTQVRSSHLDQEHLAETLGADVIEWLVSAVPEVHLGITRVDPPEFRPHWWGLW</sequence>
<dbReference type="AlphaFoldDB" id="A0A0K6FTJ4"/>
<dbReference type="Proteomes" id="UP000044841">
    <property type="component" value="Unassembled WGS sequence"/>
</dbReference>
<dbReference type="InterPro" id="IPR032675">
    <property type="entry name" value="LRR_dom_sf"/>
</dbReference>
<name>A0A0K6FTJ4_9AGAM</name>
<reference evidence="1 2" key="1">
    <citation type="submission" date="2015-07" db="EMBL/GenBank/DDBJ databases">
        <authorList>
            <person name="Noorani M."/>
        </authorList>
    </citation>
    <scope>NUCLEOTIDE SEQUENCE [LARGE SCALE GENOMIC DNA]</scope>
    <source>
        <strain evidence="1">BBA 69670</strain>
    </source>
</reference>
<dbReference type="Gene3D" id="3.80.10.10">
    <property type="entry name" value="Ribonuclease Inhibitor"/>
    <property type="match status" value="1"/>
</dbReference>
<evidence type="ECO:0000313" key="2">
    <source>
        <dbReference type="Proteomes" id="UP000044841"/>
    </source>
</evidence>
<keyword evidence="2" id="KW-1185">Reference proteome</keyword>
<dbReference type="SUPFAM" id="SSF52047">
    <property type="entry name" value="RNI-like"/>
    <property type="match status" value="1"/>
</dbReference>
<organism evidence="1 2">
    <name type="scientific">Rhizoctonia solani</name>
    <dbReference type="NCBI Taxonomy" id="456999"/>
    <lineage>
        <taxon>Eukaryota</taxon>
        <taxon>Fungi</taxon>
        <taxon>Dikarya</taxon>
        <taxon>Basidiomycota</taxon>
        <taxon>Agaricomycotina</taxon>
        <taxon>Agaricomycetes</taxon>
        <taxon>Cantharellales</taxon>
        <taxon>Ceratobasidiaceae</taxon>
        <taxon>Rhizoctonia</taxon>
    </lineage>
</organism>
<accession>A0A0K6FTJ4</accession>